<reference evidence="1" key="1">
    <citation type="submission" date="2022-07" db="EMBL/GenBank/DDBJ databases">
        <title>Genome Sequence of Leucocoprinus birnbaumii.</title>
        <authorList>
            <person name="Buettner E."/>
        </authorList>
    </citation>
    <scope>NUCLEOTIDE SEQUENCE</scope>
    <source>
        <strain evidence="1">VT141</strain>
    </source>
</reference>
<keyword evidence="2" id="KW-1185">Reference proteome</keyword>
<dbReference type="Proteomes" id="UP001213000">
    <property type="component" value="Unassembled WGS sequence"/>
</dbReference>
<organism evidence="1 2">
    <name type="scientific">Leucocoprinus birnbaumii</name>
    <dbReference type="NCBI Taxonomy" id="56174"/>
    <lineage>
        <taxon>Eukaryota</taxon>
        <taxon>Fungi</taxon>
        <taxon>Dikarya</taxon>
        <taxon>Basidiomycota</taxon>
        <taxon>Agaricomycotina</taxon>
        <taxon>Agaricomycetes</taxon>
        <taxon>Agaricomycetidae</taxon>
        <taxon>Agaricales</taxon>
        <taxon>Agaricineae</taxon>
        <taxon>Agaricaceae</taxon>
        <taxon>Leucocoprinus</taxon>
    </lineage>
</organism>
<gene>
    <name evidence="1" type="ORF">NP233_g2881</name>
</gene>
<comment type="caution">
    <text evidence="1">The sequence shown here is derived from an EMBL/GenBank/DDBJ whole genome shotgun (WGS) entry which is preliminary data.</text>
</comment>
<dbReference type="AlphaFoldDB" id="A0AAD5W0J8"/>
<dbReference type="EMBL" id="JANIEX010000130">
    <property type="protein sequence ID" value="KAJ3572726.1"/>
    <property type="molecule type" value="Genomic_DNA"/>
</dbReference>
<protein>
    <submittedName>
        <fullName evidence="1">Uncharacterized protein</fullName>
    </submittedName>
</protein>
<evidence type="ECO:0000313" key="1">
    <source>
        <dbReference type="EMBL" id="KAJ3572726.1"/>
    </source>
</evidence>
<accession>A0AAD5W0J8</accession>
<proteinExistence type="predicted"/>
<sequence>MGKQTGQRQKELCQAFRDILESDLILNQVKGLIHEDFFMEGISDQVEKLLKDAASHSPLAKGDTLKSFILQAYQQDLSEVAHKEYKKAHM</sequence>
<evidence type="ECO:0000313" key="2">
    <source>
        <dbReference type="Proteomes" id="UP001213000"/>
    </source>
</evidence>
<name>A0AAD5W0J8_9AGAR</name>